<evidence type="ECO:0000256" key="3">
    <source>
        <dbReference type="ARBA" id="ARBA00022989"/>
    </source>
</evidence>
<name>A0AAD8B1Y5_BIOPF</name>
<dbReference type="PRINTS" id="PR00237">
    <property type="entry name" value="GPCRRHODOPSN"/>
</dbReference>
<evidence type="ECO:0000256" key="6">
    <source>
        <dbReference type="ARBA" id="ARBA00023170"/>
    </source>
</evidence>
<keyword evidence="6 10" id="KW-0675">Receptor</keyword>
<keyword evidence="2 8" id="KW-0812">Transmembrane</keyword>
<accession>A0AAD8B1Y5</accession>
<evidence type="ECO:0000256" key="4">
    <source>
        <dbReference type="ARBA" id="ARBA00023040"/>
    </source>
</evidence>
<organism evidence="10 11">
    <name type="scientific">Biomphalaria pfeifferi</name>
    <name type="common">Bloodfluke planorb</name>
    <name type="synonym">Freshwater snail</name>
    <dbReference type="NCBI Taxonomy" id="112525"/>
    <lineage>
        <taxon>Eukaryota</taxon>
        <taxon>Metazoa</taxon>
        <taxon>Spiralia</taxon>
        <taxon>Lophotrochozoa</taxon>
        <taxon>Mollusca</taxon>
        <taxon>Gastropoda</taxon>
        <taxon>Heterobranchia</taxon>
        <taxon>Euthyneura</taxon>
        <taxon>Panpulmonata</taxon>
        <taxon>Hygrophila</taxon>
        <taxon>Lymnaeoidea</taxon>
        <taxon>Planorbidae</taxon>
        <taxon>Biomphalaria</taxon>
    </lineage>
</organism>
<evidence type="ECO:0000256" key="2">
    <source>
        <dbReference type="ARBA" id="ARBA00022692"/>
    </source>
</evidence>
<keyword evidence="3 8" id="KW-1133">Transmembrane helix</keyword>
<feature type="domain" description="G-protein coupled receptors family 1 profile" evidence="9">
    <location>
        <begin position="1"/>
        <end position="66"/>
    </location>
</feature>
<dbReference type="GO" id="GO:0005886">
    <property type="term" value="C:plasma membrane"/>
    <property type="evidence" value="ECO:0007669"/>
    <property type="project" value="TreeGrafter"/>
</dbReference>
<dbReference type="PANTHER" id="PTHR45695:SF15">
    <property type="entry name" value="OPSIN RH2"/>
    <property type="match status" value="1"/>
</dbReference>
<dbReference type="PANTHER" id="PTHR45695">
    <property type="entry name" value="LEUCOKININ RECEPTOR-RELATED"/>
    <property type="match status" value="1"/>
</dbReference>
<dbReference type="Proteomes" id="UP001233172">
    <property type="component" value="Unassembled WGS sequence"/>
</dbReference>
<keyword evidence="11" id="KW-1185">Reference proteome</keyword>
<comment type="subcellular location">
    <subcellularLocation>
        <location evidence="1">Membrane</location>
        <topology evidence="1">Multi-pass membrane protein</topology>
    </subcellularLocation>
</comment>
<feature type="transmembrane region" description="Helical" evidence="8">
    <location>
        <begin position="7"/>
        <end position="30"/>
    </location>
</feature>
<keyword evidence="7" id="KW-0807">Transducer</keyword>
<dbReference type="InterPro" id="IPR017452">
    <property type="entry name" value="GPCR_Rhodpsn_7TM"/>
</dbReference>
<dbReference type="CDD" id="cd00637">
    <property type="entry name" value="7tm_classA_rhodopsin-like"/>
    <property type="match status" value="1"/>
</dbReference>
<evidence type="ECO:0000313" key="10">
    <source>
        <dbReference type="EMBL" id="KAK0046558.1"/>
    </source>
</evidence>
<dbReference type="InterPro" id="IPR000276">
    <property type="entry name" value="GPCR_Rhodpsn"/>
</dbReference>
<feature type="transmembrane region" description="Helical" evidence="8">
    <location>
        <begin position="42"/>
        <end position="64"/>
    </location>
</feature>
<protein>
    <submittedName>
        <fullName evidence="10">Tachykinin-like peptides receptor 86C</fullName>
    </submittedName>
</protein>
<gene>
    <name evidence="10" type="ORF">Bpfe_023953</name>
</gene>
<reference evidence="10" key="2">
    <citation type="submission" date="2023-04" db="EMBL/GenBank/DDBJ databases">
        <authorList>
            <person name="Bu L."/>
            <person name="Lu L."/>
            <person name="Laidemitt M.R."/>
            <person name="Zhang S.M."/>
            <person name="Mutuku M."/>
            <person name="Mkoji G."/>
            <person name="Steinauer M."/>
            <person name="Loker E.S."/>
        </authorList>
    </citation>
    <scope>NUCLEOTIDE SEQUENCE</scope>
    <source>
        <strain evidence="10">KasaAsao</strain>
        <tissue evidence="10">Whole Snail</tissue>
    </source>
</reference>
<dbReference type="Pfam" id="PF00001">
    <property type="entry name" value="7tm_1"/>
    <property type="match status" value="1"/>
</dbReference>
<evidence type="ECO:0000256" key="7">
    <source>
        <dbReference type="ARBA" id="ARBA00023224"/>
    </source>
</evidence>
<evidence type="ECO:0000313" key="11">
    <source>
        <dbReference type="Proteomes" id="UP001233172"/>
    </source>
</evidence>
<dbReference type="Gene3D" id="1.20.1070.10">
    <property type="entry name" value="Rhodopsin 7-helix transmembrane proteins"/>
    <property type="match status" value="1"/>
</dbReference>
<dbReference type="EMBL" id="JASAOG010000163">
    <property type="protein sequence ID" value="KAK0046558.1"/>
    <property type="molecule type" value="Genomic_DNA"/>
</dbReference>
<reference evidence="10" key="1">
    <citation type="journal article" date="2023" name="PLoS Negl. Trop. Dis.">
        <title>A genome sequence for Biomphalaria pfeifferi, the major vector snail for the human-infecting parasite Schistosoma mansoni.</title>
        <authorList>
            <person name="Bu L."/>
            <person name="Lu L."/>
            <person name="Laidemitt M.R."/>
            <person name="Zhang S.M."/>
            <person name="Mutuku M."/>
            <person name="Mkoji G."/>
            <person name="Steinauer M."/>
            <person name="Loker E.S."/>
        </authorList>
    </citation>
    <scope>NUCLEOTIDE SEQUENCE</scope>
    <source>
        <strain evidence="10">KasaAsao</strain>
    </source>
</reference>
<dbReference type="AlphaFoldDB" id="A0AAD8B1Y5"/>
<proteinExistence type="predicted"/>
<evidence type="ECO:0000259" key="9">
    <source>
        <dbReference type="PROSITE" id="PS50262"/>
    </source>
</evidence>
<keyword evidence="5 8" id="KW-0472">Membrane</keyword>
<sequence length="66" mass="7229">SMTNMLILNLALADSLIMLFGLPEIVLFLLNDGWQLGQVACSIDRTILVCSLYSSVLTLVAVCIER</sequence>
<dbReference type="PROSITE" id="PS50262">
    <property type="entry name" value="G_PROTEIN_RECEP_F1_2"/>
    <property type="match status" value="1"/>
</dbReference>
<evidence type="ECO:0000256" key="8">
    <source>
        <dbReference type="SAM" id="Phobius"/>
    </source>
</evidence>
<keyword evidence="4" id="KW-0297">G-protein coupled receptor</keyword>
<evidence type="ECO:0000256" key="1">
    <source>
        <dbReference type="ARBA" id="ARBA00004141"/>
    </source>
</evidence>
<dbReference type="GO" id="GO:0004930">
    <property type="term" value="F:G protein-coupled receptor activity"/>
    <property type="evidence" value="ECO:0007669"/>
    <property type="project" value="UniProtKB-KW"/>
</dbReference>
<feature type="non-terminal residue" evidence="10">
    <location>
        <position position="1"/>
    </location>
</feature>
<comment type="caution">
    <text evidence="10">The sequence shown here is derived from an EMBL/GenBank/DDBJ whole genome shotgun (WGS) entry which is preliminary data.</text>
</comment>
<evidence type="ECO:0000256" key="5">
    <source>
        <dbReference type="ARBA" id="ARBA00023136"/>
    </source>
</evidence>
<dbReference type="SUPFAM" id="SSF81321">
    <property type="entry name" value="Family A G protein-coupled receptor-like"/>
    <property type="match status" value="1"/>
</dbReference>